<dbReference type="InterPro" id="IPR055709">
    <property type="entry name" value="DUF7285"/>
</dbReference>
<evidence type="ECO:0000313" key="3">
    <source>
        <dbReference type="EMBL" id="SDQ18734.1"/>
    </source>
</evidence>
<reference evidence="4" key="1">
    <citation type="submission" date="2016-10" db="EMBL/GenBank/DDBJ databases">
        <authorList>
            <person name="Varghese N."/>
            <person name="Submissions S."/>
        </authorList>
    </citation>
    <scope>NUCLEOTIDE SEQUENCE [LARGE SCALE GENOMIC DNA]</scope>
    <source>
        <strain evidence="4">DSM 24767</strain>
    </source>
</reference>
<dbReference type="OrthoDB" id="186386at2157"/>
<keyword evidence="2" id="KW-0472">Membrane</keyword>
<evidence type="ECO:0000256" key="1">
    <source>
        <dbReference type="SAM" id="MobiDB-lite"/>
    </source>
</evidence>
<dbReference type="EMBL" id="FNLC01000001">
    <property type="protein sequence ID" value="SDQ18734.1"/>
    <property type="molecule type" value="Genomic_DNA"/>
</dbReference>
<sequence length="154" mass="16362">MLRSSTRRAQTEPLAALVAVAVIGIALGLYSGYLTGVLSETTDRSPEDVTLERVWQDVSETGVFVGGEGEPIADRVRLASLPEGENVRIAVTTVQNGENRLVTEARFDAAGDALDPDALEDPPENAGVAERPVPVELEPGDVRGGTLRVEVWSP</sequence>
<feature type="region of interest" description="Disordered" evidence="1">
    <location>
        <begin position="112"/>
        <end position="141"/>
    </location>
</feature>
<accession>A0A1H0YUA3</accession>
<protein>
    <submittedName>
        <fullName evidence="3">Uncharacterized protein</fullName>
    </submittedName>
</protein>
<organism evidence="3 4">
    <name type="scientific">Natronobacterium texcoconense</name>
    <dbReference type="NCBI Taxonomy" id="1095778"/>
    <lineage>
        <taxon>Archaea</taxon>
        <taxon>Methanobacteriati</taxon>
        <taxon>Methanobacteriota</taxon>
        <taxon>Stenosarchaea group</taxon>
        <taxon>Halobacteria</taxon>
        <taxon>Halobacteriales</taxon>
        <taxon>Natrialbaceae</taxon>
        <taxon>Natronobacterium</taxon>
    </lineage>
</organism>
<keyword evidence="2" id="KW-1133">Transmembrane helix</keyword>
<dbReference type="Pfam" id="PF23956">
    <property type="entry name" value="DUF7285"/>
    <property type="match status" value="1"/>
</dbReference>
<keyword evidence="4" id="KW-1185">Reference proteome</keyword>
<gene>
    <name evidence="3" type="ORF">SAMN04489842_0008</name>
</gene>
<evidence type="ECO:0000256" key="2">
    <source>
        <dbReference type="SAM" id="Phobius"/>
    </source>
</evidence>
<dbReference type="STRING" id="1095778.SAMN04489842_0008"/>
<proteinExistence type="predicted"/>
<dbReference type="Proteomes" id="UP000198848">
    <property type="component" value="Unassembled WGS sequence"/>
</dbReference>
<feature type="transmembrane region" description="Helical" evidence="2">
    <location>
        <begin position="12"/>
        <end position="33"/>
    </location>
</feature>
<name>A0A1H0YUA3_NATTX</name>
<feature type="compositionally biased region" description="Acidic residues" evidence="1">
    <location>
        <begin position="114"/>
        <end position="123"/>
    </location>
</feature>
<dbReference type="AlphaFoldDB" id="A0A1H0YUA3"/>
<evidence type="ECO:0000313" key="4">
    <source>
        <dbReference type="Proteomes" id="UP000198848"/>
    </source>
</evidence>
<keyword evidence="2" id="KW-0812">Transmembrane</keyword>
<dbReference type="RefSeq" id="WP_090375541.1">
    <property type="nucleotide sequence ID" value="NZ_FNLC01000001.1"/>
</dbReference>